<dbReference type="PRINTS" id="PR00837">
    <property type="entry name" value="V5TPXLIKE"/>
</dbReference>
<dbReference type="OMA" id="HEDEQSC"/>
<keyword evidence="1" id="KW-0568">Pathogenesis-related protein</keyword>
<evidence type="ECO:0000313" key="6">
    <source>
        <dbReference type="Proteomes" id="UP000215914"/>
    </source>
</evidence>
<dbReference type="SMART" id="SM00198">
    <property type="entry name" value="SCP"/>
    <property type="match status" value="1"/>
</dbReference>
<dbReference type="AlphaFoldDB" id="A0A251V2L7"/>
<accession>A0A251V2L7</accession>
<dbReference type="EMBL" id="MNCJ02000319">
    <property type="protein sequence ID" value="KAF5811589.1"/>
    <property type="molecule type" value="Genomic_DNA"/>
</dbReference>
<evidence type="ECO:0000259" key="3">
    <source>
        <dbReference type="SMART" id="SM00198"/>
    </source>
</evidence>
<dbReference type="STRING" id="4232.A0A251V2L7"/>
<feature type="domain" description="SCP" evidence="3">
    <location>
        <begin position="55"/>
        <end position="189"/>
    </location>
</feature>
<feature type="chain" id="PRO_5012038475" evidence="2">
    <location>
        <begin position="24"/>
        <end position="193"/>
    </location>
</feature>
<dbReference type="PANTHER" id="PTHR10334">
    <property type="entry name" value="CYSTEINE-RICH SECRETORY PROTEIN-RELATED"/>
    <property type="match status" value="1"/>
</dbReference>
<evidence type="ECO:0000313" key="4">
    <source>
        <dbReference type="EMBL" id="KAF5811589.1"/>
    </source>
</evidence>
<reference evidence="4 6" key="1">
    <citation type="journal article" date="2017" name="Nature">
        <title>The sunflower genome provides insights into oil metabolism, flowering and Asterid evolution.</title>
        <authorList>
            <person name="Badouin H."/>
            <person name="Gouzy J."/>
            <person name="Grassa C.J."/>
            <person name="Murat F."/>
            <person name="Staton S.E."/>
            <person name="Cottret L."/>
            <person name="Lelandais-Briere C."/>
            <person name="Owens G.L."/>
            <person name="Carrere S."/>
            <person name="Mayjonade B."/>
            <person name="Legrand L."/>
            <person name="Gill N."/>
            <person name="Kane N.C."/>
            <person name="Bowers J.E."/>
            <person name="Hubner S."/>
            <person name="Bellec A."/>
            <person name="Berard A."/>
            <person name="Berges H."/>
            <person name="Blanchet N."/>
            <person name="Boniface M.C."/>
            <person name="Brunel D."/>
            <person name="Catrice O."/>
            <person name="Chaidir N."/>
            <person name="Claudel C."/>
            <person name="Donnadieu C."/>
            <person name="Faraut T."/>
            <person name="Fievet G."/>
            <person name="Helmstetter N."/>
            <person name="King M."/>
            <person name="Knapp S.J."/>
            <person name="Lai Z."/>
            <person name="Le Paslier M.C."/>
            <person name="Lippi Y."/>
            <person name="Lorenzon L."/>
            <person name="Mandel J.R."/>
            <person name="Marage G."/>
            <person name="Marchand G."/>
            <person name="Marquand E."/>
            <person name="Bret-Mestries E."/>
            <person name="Morien E."/>
            <person name="Nambeesan S."/>
            <person name="Nguyen T."/>
            <person name="Pegot-Espagnet P."/>
            <person name="Pouilly N."/>
            <person name="Raftis F."/>
            <person name="Sallet E."/>
            <person name="Schiex T."/>
            <person name="Thomas J."/>
            <person name="Vandecasteele C."/>
            <person name="Vares D."/>
            <person name="Vear F."/>
            <person name="Vautrin S."/>
            <person name="Crespi M."/>
            <person name="Mangin B."/>
            <person name="Burke J.M."/>
            <person name="Salse J."/>
            <person name="Munos S."/>
            <person name="Vincourt P."/>
            <person name="Rieseberg L.H."/>
            <person name="Langlade N.B."/>
        </authorList>
    </citation>
    <scope>NUCLEOTIDE SEQUENCE [LARGE SCALE GENOMIC DNA]</scope>
    <source>
        <strain evidence="6">cv. SF193</strain>
        <tissue evidence="4">Leaves</tissue>
    </source>
</reference>
<gene>
    <name evidence="5" type="ORF">HannXRQ_Chr04g0121311</name>
    <name evidence="4" type="ORF">HanXRQr2_Chr04g0183121</name>
</gene>
<dbReference type="FunFam" id="3.40.33.10:FF:000004">
    <property type="entry name" value="CAP, cysteine-rich secretory protein, antigen 5"/>
    <property type="match status" value="1"/>
</dbReference>
<dbReference type="PROSITE" id="PS01009">
    <property type="entry name" value="CRISP_1"/>
    <property type="match status" value="1"/>
</dbReference>
<evidence type="ECO:0000256" key="1">
    <source>
        <dbReference type="ARBA" id="ARBA00023265"/>
    </source>
</evidence>
<dbReference type="InterPro" id="IPR035940">
    <property type="entry name" value="CAP_sf"/>
</dbReference>
<evidence type="ECO:0000256" key="2">
    <source>
        <dbReference type="SAM" id="SignalP"/>
    </source>
</evidence>
<evidence type="ECO:0000313" key="5">
    <source>
        <dbReference type="EMBL" id="OTG29356.1"/>
    </source>
</evidence>
<feature type="signal peptide" evidence="2">
    <location>
        <begin position="1"/>
        <end position="23"/>
    </location>
</feature>
<dbReference type="SUPFAM" id="SSF55797">
    <property type="entry name" value="PR-1-like"/>
    <property type="match status" value="1"/>
</dbReference>
<keyword evidence="2" id="KW-0732">Signal</keyword>
<dbReference type="OrthoDB" id="337038at2759"/>
<dbReference type="InterPro" id="IPR018244">
    <property type="entry name" value="Allrgn_V5/Tpx1_CS"/>
</dbReference>
<reference evidence="5" key="2">
    <citation type="submission" date="2017-02" db="EMBL/GenBank/DDBJ databases">
        <title>Sunflower complete genome.</title>
        <authorList>
            <person name="Langlade N."/>
            <person name="Munos S."/>
        </authorList>
    </citation>
    <scope>NUCLEOTIDE SEQUENCE [LARGE SCALE GENOMIC DNA]</scope>
    <source>
        <tissue evidence="5">Leaves</tissue>
    </source>
</reference>
<keyword evidence="1" id="KW-0611">Plant defense</keyword>
<dbReference type="InterPro" id="IPR014044">
    <property type="entry name" value="CAP_dom"/>
</dbReference>
<reference evidence="4" key="3">
    <citation type="submission" date="2020-06" db="EMBL/GenBank/DDBJ databases">
        <title>Helianthus annuus Genome sequencing and assembly Release 2.</title>
        <authorList>
            <person name="Gouzy J."/>
            <person name="Langlade N."/>
            <person name="Munos S."/>
        </authorList>
    </citation>
    <scope>NUCLEOTIDE SEQUENCE</scope>
    <source>
        <tissue evidence="4">Leaves</tissue>
    </source>
</reference>
<dbReference type="Proteomes" id="UP000215914">
    <property type="component" value="Chromosome 4"/>
</dbReference>
<protein>
    <submittedName>
        <fullName evidence="4">CAP superfamily protein</fullName>
    </submittedName>
    <submittedName>
        <fullName evidence="5">Putative cysteine-rich secretory protein, allergen V5/Tpx-1-related protein</fullName>
    </submittedName>
</protein>
<dbReference type="CDD" id="cd05381">
    <property type="entry name" value="CAP_PR-1"/>
    <property type="match status" value="1"/>
</dbReference>
<dbReference type="PROSITE" id="PS01010">
    <property type="entry name" value="CRISP_2"/>
    <property type="match status" value="1"/>
</dbReference>
<dbReference type="InterPro" id="IPR001283">
    <property type="entry name" value="CRISP-related"/>
</dbReference>
<dbReference type="Pfam" id="PF00188">
    <property type="entry name" value="CAP"/>
    <property type="match status" value="1"/>
</dbReference>
<dbReference type="EMBL" id="CM007893">
    <property type="protein sequence ID" value="OTG29356.1"/>
    <property type="molecule type" value="Genomic_DNA"/>
</dbReference>
<sequence length="193" mass="21396">MGFSRKIALVLALCMAILHFSHEDEQSCNQPEDYSINAHSGIRRVLSAAPSTGTTSQQAILDAHNKVRKEIPSLEPMTWNATVAKFAEEYASERKKDCALQHSDTQIYGENIATGAGKMTILDAINMWCSEKDNYDYETNTCGPGKACGHYTQVIWKNSTTVGCALSHCVKNDGIFIICNYYPPGNYIDTKPY</sequence>
<dbReference type="Gene3D" id="3.40.33.10">
    <property type="entry name" value="CAP"/>
    <property type="match status" value="1"/>
</dbReference>
<keyword evidence="6" id="KW-1185">Reference proteome</keyword>
<organism evidence="5 6">
    <name type="scientific">Helianthus annuus</name>
    <name type="common">Common sunflower</name>
    <dbReference type="NCBI Taxonomy" id="4232"/>
    <lineage>
        <taxon>Eukaryota</taxon>
        <taxon>Viridiplantae</taxon>
        <taxon>Streptophyta</taxon>
        <taxon>Embryophyta</taxon>
        <taxon>Tracheophyta</taxon>
        <taxon>Spermatophyta</taxon>
        <taxon>Magnoliopsida</taxon>
        <taxon>eudicotyledons</taxon>
        <taxon>Gunneridae</taxon>
        <taxon>Pentapetalae</taxon>
        <taxon>asterids</taxon>
        <taxon>campanulids</taxon>
        <taxon>Asterales</taxon>
        <taxon>Asteraceae</taxon>
        <taxon>Asteroideae</taxon>
        <taxon>Heliantheae alliance</taxon>
        <taxon>Heliantheae</taxon>
        <taxon>Helianthus</taxon>
    </lineage>
</organism>
<name>A0A251V2L7_HELAN</name>
<dbReference type="Gramene" id="mRNA:HanXRQr2_Chr04g0183121">
    <property type="protein sequence ID" value="CDS:HanXRQr2_Chr04g0183121.1"/>
    <property type="gene ID" value="HanXRQr2_Chr04g0183121"/>
</dbReference>
<proteinExistence type="predicted"/>
<dbReference type="GO" id="GO:0005615">
    <property type="term" value="C:extracellular space"/>
    <property type="evidence" value="ECO:0000318"/>
    <property type="project" value="GO_Central"/>
</dbReference>
<dbReference type="InParanoid" id="A0A251V2L7"/>